<evidence type="ECO:0000256" key="3">
    <source>
        <dbReference type="ARBA" id="ARBA00023125"/>
    </source>
</evidence>
<dbReference type="InterPro" id="IPR005119">
    <property type="entry name" value="LysR_subst-bd"/>
</dbReference>
<dbReference type="Proteomes" id="UP001160625">
    <property type="component" value="Unassembled WGS sequence"/>
</dbReference>
<dbReference type="Gene3D" id="1.10.10.10">
    <property type="entry name" value="Winged helix-like DNA-binding domain superfamily/Winged helix DNA-binding domain"/>
    <property type="match status" value="1"/>
</dbReference>
<comment type="caution">
    <text evidence="6">The sequence shown here is derived from an EMBL/GenBank/DDBJ whole genome shotgun (WGS) entry which is preliminary data.</text>
</comment>
<dbReference type="Gene3D" id="3.40.190.290">
    <property type="match status" value="1"/>
</dbReference>
<keyword evidence="2" id="KW-0805">Transcription regulation</keyword>
<dbReference type="InterPro" id="IPR036390">
    <property type="entry name" value="WH_DNA-bd_sf"/>
</dbReference>
<dbReference type="InterPro" id="IPR000847">
    <property type="entry name" value="LysR_HTH_N"/>
</dbReference>
<name>A0ABT6N6Y4_9SPHN</name>
<reference evidence="6" key="1">
    <citation type="submission" date="2023-04" db="EMBL/GenBank/DDBJ databases">
        <title>Sphingomonas sp. MAHUQ-71 isolated from rice field.</title>
        <authorList>
            <person name="Huq M.A."/>
        </authorList>
    </citation>
    <scope>NUCLEOTIDE SEQUENCE</scope>
    <source>
        <strain evidence="6">MAHUQ-71</strain>
    </source>
</reference>
<keyword evidence="7" id="KW-1185">Reference proteome</keyword>
<protein>
    <submittedName>
        <fullName evidence="6">LysR substrate-binding domain-containing protein</fullName>
    </submittedName>
</protein>
<dbReference type="Pfam" id="PF03466">
    <property type="entry name" value="LysR_substrate"/>
    <property type="match status" value="1"/>
</dbReference>
<dbReference type="InterPro" id="IPR036388">
    <property type="entry name" value="WH-like_DNA-bd_sf"/>
</dbReference>
<dbReference type="PRINTS" id="PR00039">
    <property type="entry name" value="HTHLYSR"/>
</dbReference>
<sequence length="290" mass="30978">MTLDQLRIFVAVAEREHVTRAAEALHITQSAVSAAIAALEARHDVRLFDRVGRNIVLNDVGRALLAEARATLAQAAGLDDLLAGFRGLERGTLRLAASQTVGGYWLPRMLHDFRRRYPGIAVALDIANSERVAEQVSTGEAELGLVEGLADQADLNRWPIADDHMLLVQAEAGPSRIDAGWIRSADWVLREAGSGTRSSFEAVLATLGIDPAELHVALTLPSNEAVRSAVIAGAGAAVLSTLVVGSALSAGHLHALPLDIPPRRFFGLRPRGRPASRAAEAFLAMIEQKH</sequence>
<comment type="similarity">
    <text evidence="1">Belongs to the LysR transcriptional regulatory family.</text>
</comment>
<dbReference type="SUPFAM" id="SSF46785">
    <property type="entry name" value="Winged helix' DNA-binding domain"/>
    <property type="match status" value="1"/>
</dbReference>
<dbReference type="Pfam" id="PF00126">
    <property type="entry name" value="HTH_1"/>
    <property type="match status" value="1"/>
</dbReference>
<evidence type="ECO:0000256" key="1">
    <source>
        <dbReference type="ARBA" id="ARBA00009437"/>
    </source>
</evidence>
<evidence type="ECO:0000256" key="4">
    <source>
        <dbReference type="ARBA" id="ARBA00023163"/>
    </source>
</evidence>
<keyword evidence="4" id="KW-0804">Transcription</keyword>
<evidence type="ECO:0000313" key="6">
    <source>
        <dbReference type="EMBL" id="MDH7640879.1"/>
    </source>
</evidence>
<evidence type="ECO:0000259" key="5">
    <source>
        <dbReference type="PROSITE" id="PS50931"/>
    </source>
</evidence>
<dbReference type="SUPFAM" id="SSF53850">
    <property type="entry name" value="Periplasmic binding protein-like II"/>
    <property type="match status" value="1"/>
</dbReference>
<keyword evidence="3" id="KW-0238">DNA-binding</keyword>
<accession>A0ABT6N6Y4</accession>
<evidence type="ECO:0000256" key="2">
    <source>
        <dbReference type="ARBA" id="ARBA00023015"/>
    </source>
</evidence>
<dbReference type="EMBL" id="JARYGZ010000004">
    <property type="protein sequence ID" value="MDH7640879.1"/>
    <property type="molecule type" value="Genomic_DNA"/>
</dbReference>
<gene>
    <name evidence="6" type="ORF">QGN17_19250</name>
</gene>
<dbReference type="RefSeq" id="WP_281046220.1">
    <property type="nucleotide sequence ID" value="NZ_JARYGZ010000004.1"/>
</dbReference>
<proteinExistence type="inferred from homology"/>
<feature type="domain" description="HTH lysR-type" evidence="5">
    <location>
        <begin position="1"/>
        <end position="58"/>
    </location>
</feature>
<dbReference type="PANTHER" id="PTHR30126:SF39">
    <property type="entry name" value="HTH-TYPE TRANSCRIPTIONAL REGULATOR CYSL"/>
    <property type="match status" value="1"/>
</dbReference>
<dbReference type="PROSITE" id="PS50931">
    <property type="entry name" value="HTH_LYSR"/>
    <property type="match status" value="1"/>
</dbReference>
<dbReference type="PANTHER" id="PTHR30126">
    <property type="entry name" value="HTH-TYPE TRANSCRIPTIONAL REGULATOR"/>
    <property type="match status" value="1"/>
</dbReference>
<evidence type="ECO:0000313" key="7">
    <source>
        <dbReference type="Proteomes" id="UP001160625"/>
    </source>
</evidence>
<organism evidence="6 7">
    <name type="scientific">Sphingomonas oryzagri</name>
    <dbReference type="NCBI Taxonomy" id="3042314"/>
    <lineage>
        <taxon>Bacteria</taxon>
        <taxon>Pseudomonadati</taxon>
        <taxon>Pseudomonadota</taxon>
        <taxon>Alphaproteobacteria</taxon>
        <taxon>Sphingomonadales</taxon>
        <taxon>Sphingomonadaceae</taxon>
        <taxon>Sphingomonas</taxon>
    </lineage>
</organism>